<dbReference type="SUPFAM" id="SSF49842">
    <property type="entry name" value="TNF-like"/>
    <property type="match status" value="1"/>
</dbReference>
<reference evidence="8 9" key="1">
    <citation type="journal article" date="2011" name="Science">
        <title>The ecoresponsive genome of Daphnia pulex.</title>
        <authorList>
            <person name="Colbourne J.K."/>
            <person name="Pfrender M.E."/>
            <person name="Gilbert D."/>
            <person name="Thomas W.K."/>
            <person name="Tucker A."/>
            <person name="Oakley T.H."/>
            <person name="Tokishita S."/>
            <person name="Aerts A."/>
            <person name="Arnold G.J."/>
            <person name="Basu M.K."/>
            <person name="Bauer D.J."/>
            <person name="Caceres C.E."/>
            <person name="Carmel L."/>
            <person name="Casola C."/>
            <person name="Choi J.H."/>
            <person name="Detter J.C."/>
            <person name="Dong Q."/>
            <person name="Dusheyko S."/>
            <person name="Eads B.D."/>
            <person name="Frohlich T."/>
            <person name="Geiler-Samerotte K.A."/>
            <person name="Gerlach D."/>
            <person name="Hatcher P."/>
            <person name="Jogdeo S."/>
            <person name="Krijgsveld J."/>
            <person name="Kriventseva E.V."/>
            <person name="Kultz D."/>
            <person name="Laforsch C."/>
            <person name="Lindquist E."/>
            <person name="Lopez J."/>
            <person name="Manak J.R."/>
            <person name="Muller J."/>
            <person name="Pangilinan J."/>
            <person name="Patwardhan R.P."/>
            <person name="Pitluck S."/>
            <person name="Pritham E.J."/>
            <person name="Rechtsteiner A."/>
            <person name="Rho M."/>
            <person name="Rogozin I.B."/>
            <person name="Sakarya O."/>
            <person name="Salamov A."/>
            <person name="Schaack S."/>
            <person name="Shapiro H."/>
            <person name="Shiga Y."/>
            <person name="Skalitzky C."/>
            <person name="Smith Z."/>
            <person name="Souvorov A."/>
            <person name="Sung W."/>
            <person name="Tang Z."/>
            <person name="Tsuchiya D."/>
            <person name="Tu H."/>
            <person name="Vos H."/>
            <person name="Wang M."/>
            <person name="Wolf Y.I."/>
            <person name="Yamagata H."/>
            <person name="Yamada T."/>
            <person name="Ye Y."/>
            <person name="Shaw J.R."/>
            <person name="Andrews J."/>
            <person name="Crease T.J."/>
            <person name="Tang H."/>
            <person name="Lucas S.M."/>
            <person name="Robertson H.M."/>
            <person name="Bork P."/>
            <person name="Koonin E.V."/>
            <person name="Zdobnov E.M."/>
            <person name="Grigoriev I.V."/>
            <person name="Lynch M."/>
            <person name="Boore J.L."/>
        </authorList>
    </citation>
    <scope>NUCLEOTIDE SEQUENCE [LARGE SCALE GENOMIC DNA]</scope>
</reference>
<dbReference type="SUPFAM" id="SSF56496">
    <property type="entry name" value="Fibrinogen C-terminal domain-like"/>
    <property type="match status" value="1"/>
</dbReference>
<dbReference type="HOGENOM" id="CLU_029491_0_0_1"/>
<dbReference type="eggNOG" id="KOG3516">
    <property type="taxonomic scope" value="Eukaryota"/>
</dbReference>
<dbReference type="InterPro" id="IPR036056">
    <property type="entry name" value="Fibrinogen-like_C"/>
</dbReference>
<evidence type="ECO:0000256" key="6">
    <source>
        <dbReference type="SAM" id="SignalP"/>
    </source>
</evidence>
<dbReference type="InParanoid" id="E9GVE0"/>
<evidence type="ECO:0000313" key="9">
    <source>
        <dbReference type="Proteomes" id="UP000000305"/>
    </source>
</evidence>
<accession>E9GVE0</accession>
<dbReference type="KEGG" id="dpx:DAPPUDRAFT_106920"/>
<evidence type="ECO:0000313" key="8">
    <source>
        <dbReference type="EMBL" id="EFX76547.1"/>
    </source>
</evidence>
<evidence type="ECO:0000256" key="4">
    <source>
        <dbReference type="ARBA" id="ARBA00023119"/>
    </source>
</evidence>
<dbReference type="OrthoDB" id="26719at2759"/>
<feature type="chain" id="PRO_5003237751" evidence="6">
    <location>
        <begin position="28"/>
        <end position="520"/>
    </location>
</feature>
<evidence type="ECO:0000256" key="1">
    <source>
        <dbReference type="ARBA" id="ARBA00004613"/>
    </source>
</evidence>
<dbReference type="InterPro" id="IPR050822">
    <property type="entry name" value="Cerebellin_Synaptic_Org"/>
</dbReference>
<evidence type="ECO:0000256" key="3">
    <source>
        <dbReference type="ARBA" id="ARBA00022729"/>
    </source>
</evidence>
<dbReference type="Gene3D" id="2.60.120.40">
    <property type="match status" value="1"/>
</dbReference>
<sequence length="520" mass="57582">MAAGISYHIHACFLLCATLLCIGQTDAIDLEGHLQQLRDNYDILAAILNLLETLERKVEQQESELGELKAEQQRIRTAESFQRRILPSDAAGMHERHRHPSIGTGGAILRSCSHIRAALPSQTSGMHWIDPDGQGVGDDPIHVYCNMTTDIFQGSTAVLHDSESRISVSHCTEPGCYSRVIQYSATTKQMSALAQLSDECHQSIRYDCTSAPFEINGNIYSWWNDRHGKPQYFWSGSRASSVHTCQCGIEYNCIEALSDCNCDSSLPTPLADIGVITDKNVLPITRLNFGRTVLENSSGMHTLGRFECTGQVAVQGMPSSCQDLWLIGHTLSGLYSVMGVAAIVENVYCNFTKLPNDPGFQKSLGFGFADIKSSPTYFYVQKNTTFSATGIPMPFEVNKVNVGGAMDLTTGIFTSPRPGRCFFSFTGLAQFPFASPYKLRLGVGIYLNGYLNGRGWVANTARNQNQWSQFTLQSTLNLNAGDRVWLQITDMSDGVYLYDSNSHYTHFTGWLLEEETFDSH</sequence>
<gene>
    <name evidence="8" type="ORF">DAPPUDRAFT_106920</name>
</gene>
<dbReference type="AlphaFoldDB" id="E9GVE0"/>
<evidence type="ECO:0000259" key="7">
    <source>
        <dbReference type="PROSITE" id="PS50871"/>
    </source>
</evidence>
<protein>
    <submittedName>
        <fullName evidence="8">Contactin-associated protein-like 2</fullName>
    </submittedName>
</protein>
<organism evidence="8 9">
    <name type="scientific">Daphnia pulex</name>
    <name type="common">Water flea</name>
    <dbReference type="NCBI Taxonomy" id="6669"/>
    <lineage>
        <taxon>Eukaryota</taxon>
        <taxon>Metazoa</taxon>
        <taxon>Ecdysozoa</taxon>
        <taxon>Arthropoda</taxon>
        <taxon>Crustacea</taxon>
        <taxon>Branchiopoda</taxon>
        <taxon>Diplostraca</taxon>
        <taxon>Cladocera</taxon>
        <taxon>Anomopoda</taxon>
        <taxon>Daphniidae</taxon>
        <taxon>Daphnia</taxon>
    </lineage>
</organism>
<dbReference type="GO" id="GO:0005581">
    <property type="term" value="C:collagen trimer"/>
    <property type="evidence" value="ECO:0007669"/>
    <property type="project" value="UniProtKB-KW"/>
</dbReference>
<dbReference type="PANTHER" id="PTHR22923:SF62">
    <property type="entry name" value="CVP18"/>
    <property type="match status" value="1"/>
</dbReference>
<comment type="subcellular location">
    <subcellularLocation>
        <location evidence="1">Secreted</location>
    </subcellularLocation>
</comment>
<keyword evidence="4" id="KW-0176">Collagen</keyword>
<dbReference type="Proteomes" id="UP000000305">
    <property type="component" value="Unassembled WGS sequence"/>
</dbReference>
<dbReference type="EMBL" id="GL732568">
    <property type="protein sequence ID" value="EFX76547.1"/>
    <property type="molecule type" value="Genomic_DNA"/>
</dbReference>
<feature type="signal peptide" evidence="6">
    <location>
        <begin position="1"/>
        <end position="27"/>
    </location>
</feature>
<dbReference type="InterPro" id="IPR001073">
    <property type="entry name" value="C1q_dom"/>
</dbReference>
<dbReference type="GO" id="GO:0005201">
    <property type="term" value="F:extracellular matrix structural constituent"/>
    <property type="evidence" value="ECO:0007669"/>
    <property type="project" value="InterPro"/>
</dbReference>
<feature type="domain" description="C1q" evidence="7">
    <location>
        <begin position="371"/>
        <end position="518"/>
    </location>
</feature>
<dbReference type="Pfam" id="PF01410">
    <property type="entry name" value="COLFI"/>
    <property type="match status" value="1"/>
</dbReference>
<name>E9GVE0_DAPPU</name>
<dbReference type="InterPro" id="IPR008983">
    <property type="entry name" value="Tumour_necrosis_fac-like_dom"/>
</dbReference>
<dbReference type="Pfam" id="PF00386">
    <property type="entry name" value="C1q"/>
    <property type="match status" value="1"/>
</dbReference>
<evidence type="ECO:0000256" key="2">
    <source>
        <dbReference type="ARBA" id="ARBA00022525"/>
    </source>
</evidence>
<dbReference type="Gene3D" id="2.60.120.1000">
    <property type="match status" value="1"/>
</dbReference>
<dbReference type="NCBIfam" id="NF040941">
    <property type="entry name" value="GGGWT_bact"/>
    <property type="match status" value="1"/>
</dbReference>
<dbReference type="InterPro" id="IPR000885">
    <property type="entry name" value="Fib_collagen_C"/>
</dbReference>
<dbReference type="GO" id="GO:0005615">
    <property type="term" value="C:extracellular space"/>
    <property type="evidence" value="ECO:0000318"/>
    <property type="project" value="GO_Central"/>
</dbReference>
<feature type="coiled-coil region" evidence="5">
    <location>
        <begin position="34"/>
        <end position="78"/>
    </location>
</feature>
<keyword evidence="3 6" id="KW-0732">Signal</keyword>
<dbReference type="SMART" id="SM00110">
    <property type="entry name" value="C1Q"/>
    <property type="match status" value="1"/>
</dbReference>
<proteinExistence type="predicted"/>
<keyword evidence="2" id="KW-0964">Secreted</keyword>
<keyword evidence="9" id="KW-1185">Reference proteome</keyword>
<evidence type="ECO:0000256" key="5">
    <source>
        <dbReference type="SAM" id="Coils"/>
    </source>
</evidence>
<dbReference type="PANTHER" id="PTHR22923">
    <property type="entry name" value="CEREBELLIN-RELATED"/>
    <property type="match status" value="1"/>
</dbReference>
<dbReference type="PROSITE" id="PS50871">
    <property type="entry name" value="C1Q"/>
    <property type="match status" value="1"/>
</dbReference>
<keyword evidence="5" id="KW-0175">Coiled coil</keyword>